<name>A0A8H7BLR3_9FUNG</name>
<comment type="caution">
    <text evidence="2">The sequence shown here is derived from an EMBL/GenBank/DDBJ whole genome shotgun (WGS) entry which is preliminary data.</text>
</comment>
<gene>
    <name evidence="2" type="ORF">EC973_003465</name>
</gene>
<evidence type="ECO:0000313" key="3">
    <source>
        <dbReference type="Proteomes" id="UP000605846"/>
    </source>
</evidence>
<dbReference type="Proteomes" id="UP000605846">
    <property type="component" value="Unassembled WGS sequence"/>
</dbReference>
<accession>A0A8H7BLR3</accession>
<dbReference type="EMBL" id="JABAYA010000203">
    <property type="protein sequence ID" value="KAF7722281.1"/>
    <property type="molecule type" value="Genomic_DNA"/>
</dbReference>
<keyword evidence="3" id="KW-1185">Reference proteome</keyword>
<organism evidence="2 3">
    <name type="scientific">Apophysomyces ossiformis</name>
    <dbReference type="NCBI Taxonomy" id="679940"/>
    <lineage>
        <taxon>Eukaryota</taxon>
        <taxon>Fungi</taxon>
        <taxon>Fungi incertae sedis</taxon>
        <taxon>Mucoromycota</taxon>
        <taxon>Mucoromycotina</taxon>
        <taxon>Mucoromycetes</taxon>
        <taxon>Mucorales</taxon>
        <taxon>Mucorineae</taxon>
        <taxon>Mucoraceae</taxon>
        <taxon>Apophysomyces</taxon>
    </lineage>
</organism>
<feature type="region of interest" description="Disordered" evidence="1">
    <location>
        <begin position="1"/>
        <end position="25"/>
    </location>
</feature>
<sequence length="472" mass="54001">MGINSSCTEVPRSEDGSYTPPPPDPTLQLVLEKVDPVDYRTYCARSLNAEIHIEDCGTWQSRYTSLHERRLEQLERLKAGDFRSFQHEDRPRYVSYLCEEDEYHRPSRSCGGLADRMGGMISTFFYALLTDRAYLAHWKGKNPVALETLFEKPNIDWSYDPGKMQALFRSKRSSMLTYQQVNSINANWGALGKLLFPSGSAQNFSHLWNASYVEMKSNRGYIIRTFQESSYYPAWLAEVGLTKENAFRCFTDYLFRPTIGSRRFIDAYKSVFDMKSILSIGLQIRTDDTALANPALDNNTLAKWNYFFQCANALRDARRQPHHKHVVYFLVTDSNALRNEFVSMNYNRALAQRIVGNDTTMLVTGLPIKHLEPKVITPKFVNKPTGTKEDEYDDEAMVAGVNSAVIENWLLSYTDYRLISRKGFGKMAAFHANSARTTINLPNLENQDVAVDCANPHSFITFDTLSTWWSLG</sequence>
<reference evidence="2" key="1">
    <citation type="submission" date="2020-01" db="EMBL/GenBank/DDBJ databases">
        <title>Genome Sequencing of Three Apophysomyces-Like Fungal Strains Confirms a Novel Fungal Genus in the Mucoromycota with divergent Burkholderia-like Endosymbiotic Bacteria.</title>
        <authorList>
            <person name="Stajich J.E."/>
            <person name="Macias A.M."/>
            <person name="Carter-House D."/>
            <person name="Lovett B."/>
            <person name="Kasson L.R."/>
            <person name="Berry K."/>
            <person name="Grigoriev I."/>
            <person name="Chang Y."/>
            <person name="Spatafora J."/>
            <person name="Kasson M.T."/>
        </authorList>
    </citation>
    <scope>NUCLEOTIDE SEQUENCE</scope>
    <source>
        <strain evidence="2">NRRL A-21654</strain>
    </source>
</reference>
<dbReference type="Gene3D" id="3.40.50.11350">
    <property type="match status" value="1"/>
</dbReference>
<evidence type="ECO:0000256" key="1">
    <source>
        <dbReference type="SAM" id="MobiDB-lite"/>
    </source>
</evidence>
<dbReference type="OrthoDB" id="428346at2759"/>
<proteinExistence type="predicted"/>
<evidence type="ECO:0000313" key="2">
    <source>
        <dbReference type="EMBL" id="KAF7722281.1"/>
    </source>
</evidence>
<protein>
    <submittedName>
        <fullName evidence="2">Uncharacterized protein</fullName>
    </submittedName>
</protein>
<dbReference type="AlphaFoldDB" id="A0A8H7BLR3"/>